<sequence length="260" mass="29956">MAGLKAKIVDHASDLNGSDKKILNYLLNHAKECSELSLTKLASKLYASESAIFRLCKKIGLSGYSELKFELADYAKGEQHMVKQQETFAERIIKNLRAELSYFRMLDFDRFYQKLHETDNIYIYTTGWQQASIANYLSSQLLVDAGKPSTIMPSAISELQVFHNWVKDHDQLFVISYSGEDEDLYNQLEQLRLVNDKLTITSLTTIKESRLSSLSDFSLYFQPSLYSEKADYKKWGFSPAYVLIDLLIDGYCEWLEREAL</sequence>
<dbReference type="PANTHER" id="PTHR30514">
    <property type="entry name" value="GLUCOKINASE"/>
    <property type="match status" value="1"/>
</dbReference>
<dbReference type="RefSeq" id="WP_154487212.1">
    <property type="nucleotide sequence ID" value="NZ_JAQYAR010000009.1"/>
</dbReference>
<dbReference type="SUPFAM" id="SSF46689">
    <property type="entry name" value="Homeodomain-like"/>
    <property type="match status" value="1"/>
</dbReference>
<dbReference type="Pfam" id="PF01380">
    <property type="entry name" value="SIS"/>
    <property type="match status" value="1"/>
</dbReference>
<dbReference type="GO" id="GO:0003677">
    <property type="term" value="F:DNA binding"/>
    <property type="evidence" value="ECO:0007669"/>
    <property type="project" value="InterPro"/>
</dbReference>
<comment type="caution">
    <text evidence="2">The sequence shown here is derived from an EMBL/GenBank/DDBJ whole genome shotgun (WGS) entry which is preliminary data.</text>
</comment>
<dbReference type="InterPro" id="IPR001347">
    <property type="entry name" value="SIS_dom"/>
</dbReference>
<feature type="domain" description="HTH rpiR-type" evidence="1">
    <location>
        <begin position="2"/>
        <end position="78"/>
    </location>
</feature>
<dbReference type="EMBL" id="VUMW01000027">
    <property type="protein sequence ID" value="MST80390.1"/>
    <property type="molecule type" value="Genomic_DNA"/>
</dbReference>
<reference evidence="2 3" key="1">
    <citation type="submission" date="2019-08" db="EMBL/GenBank/DDBJ databases">
        <title>In-depth cultivation of the pig gut microbiome towards novel bacterial diversity and tailored functional studies.</title>
        <authorList>
            <person name="Wylensek D."/>
            <person name="Hitch T.C.A."/>
            <person name="Clavel T."/>
        </authorList>
    </citation>
    <scope>NUCLEOTIDE SEQUENCE [LARGE SCALE GENOMIC DNA]</scope>
    <source>
        <strain evidence="2 3">WCA-470BD-2E</strain>
    </source>
</reference>
<dbReference type="PANTHER" id="PTHR30514:SF1">
    <property type="entry name" value="HTH-TYPE TRANSCRIPTIONAL REGULATOR HEXR-RELATED"/>
    <property type="match status" value="1"/>
</dbReference>
<dbReference type="Gene3D" id="3.40.50.10490">
    <property type="entry name" value="Glucose-6-phosphate isomerase like protein, domain 1"/>
    <property type="match status" value="1"/>
</dbReference>
<gene>
    <name evidence="2" type="ORF">FYJ61_08025</name>
</gene>
<proteinExistence type="predicted"/>
<dbReference type="Proteomes" id="UP000452141">
    <property type="component" value="Unassembled WGS sequence"/>
</dbReference>
<evidence type="ECO:0000259" key="1">
    <source>
        <dbReference type="PROSITE" id="PS51071"/>
    </source>
</evidence>
<evidence type="ECO:0000313" key="2">
    <source>
        <dbReference type="EMBL" id="MST80390.1"/>
    </source>
</evidence>
<dbReference type="InterPro" id="IPR036388">
    <property type="entry name" value="WH-like_DNA-bd_sf"/>
</dbReference>
<dbReference type="InterPro" id="IPR046348">
    <property type="entry name" value="SIS_dom_sf"/>
</dbReference>
<dbReference type="GO" id="GO:0003700">
    <property type="term" value="F:DNA-binding transcription factor activity"/>
    <property type="evidence" value="ECO:0007669"/>
    <property type="project" value="InterPro"/>
</dbReference>
<dbReference type="GO" id="GO:1901135">
    <property type="term" value="P:carbohydrate derivative metabolic process"/>
    <property type="evidence" value="ECO:0007669"/>
    <property type="project" value="InterPro"/>
</dbReference>
<dbReference type="SUPFAM" id="SSF53697">
    <property type="entry name" value="SIS domain"/>
    <property type="match status" value="1"/>
</dbReference>
<name>A0A844FP67_9LACO</name>
<protein>
    <submittedName>
        <fullName evidence="2">MurR/RpiR family transcriptional regulator</fullName>
    </submittedName>
</protein>
<dbReference type="GO" id="GO:0097367">
    <property type="term" value="F:carbohydrate derivative binding"/>
    <property type="evidence" value="ECO:0007669"/>
    <property type="project" value="InterPro"/>
</dbReference>
<dbReference type="Pfam" id="PF01418">
    <property type="entry name" value="HTH_6"/>
    <property type="match status" value="1"/>
</dbReference>
<dbReference type="PROSITE" id="PS51071">
    <property type="entry name" value="HTH_RPIR"/>
    <property type="match status" value="1"/>
</dbReference>
<dbReference type="Gene3D" id="1.10.10.10">
    <property type="entry name" value="Winged helix-like DNA-binding domain superfamily/Winged helix DNA-binding domain"/>
    <property type="match status" value="1"/>
</dbReference>
<dbReference type="AlphaFoldDB" id="A0A844FP67"/>
<accession>A0A844FP67</accession>
<dbReference type="InterPro" id="IPR000281">
    <property type="entry name" value="HTH_RpiR"/>
</dbReference>
<dbReference type="InterPro" id="IPR047640">
    <property type="entry name" value="RpiR-like"/>
</dbReference>
<evidence type="ECO:0000313" key="3">
    <source>
        <dbReference type="Proteomes" id="UP000452141"/>
    </source>
</evidence>
<organism evidence="2 3">
    <name type="scientific">Lactobacillus equicursoris</name>
    <dbReference type="NCBI Taxonomy" id="420645"/>
    <lineage>
        <taxon>Bacteria</taxon>
        <taxon>Bacillati</taxon>
        <taxon>Bacillota</taxon>
        <taxon>Bacilli</taxon>
        <taxon>Lactobacillales</taxon>
        <taxon>Lactobacillaceae</taxon>
        <taxon>Lactobacillus</taxon>
    </lineage>
</organism>
<dbReference type="InterPro" id="IPR009057">
    <property type="entry name" value="Homeodomain-like_sf"/>
</dbReference>